<dbReference type="InterPro" id="IPR016181">
    <property type="entry name" value="Acyl_CoA_acyltransferase"/>
</dbReference>
<name>A0A1Z5IGX2_9LACO</name>
<dbReference type="Gene3D" id="3.40.630.30">
    <property type="match status" value="1"/>
</dbReference>
<dbReference type="AlphaFoldDB" id="A0A1Z5IGX2"/>
<reference evidence="1 2" key="1">
    <citation type="submission" date="2015-11" db="EMBL/GenBank/DDBJ databases">
        <title>Draft genome sequences of new species of the genus Lactobacillus isolated from orchardgrass silage.</title>
        <authorList>
            <person name="Tohno M."/>
            <person name="Tanizawa Y."/>
            <person name="Arita M."/>
        </authorList>
    </citation>
    <scope>NUCLEOTIDE SEQUENCE [LARGE SCALE GENOMIC DNA]</scope>
    <source>
        <strain evidence="1 2">IWT126</strain>
    </source>
</reference>
<dbReference type="STRING" id="1302250.GCA_001313225_00738"/>
<gene>
    <name evidence="1" type="ORF">IWT126_00966</name>
</gene>
<accession>A0A1Z5IGX2</accession>
<organism evidence="1 2">
    <name type="scientific">Secundilactobacillus silagei JCM 19001</name>
    <dbReference type="NCBI Taxonomy" id="1302250"/>
    <lineage>
        <taxon>Bacteria</taxon>
        <taxon>Bacillati</taxon>
        <taxon>Bacillota</taxon>
        <taxon>Bacilli</taxon>
        <taxon>Lactobacillales</taxon>
        <taxon>Lactobacillaceae</taxon>
        <taxon>Secundilactobacillus</taxon>
    </lineage>
</organism>
<proteinExistence type="predicted"/>
<comment type="caution">
    <text evidence="1">The sequence shown here is derived from an EMBL/GenBank/DDBJ whole genome shotgun (WGS) entry which is preliminary data.</text>
</comment>
<dbReference type="RefSeq" id="WP_054654153.1">
    <property type="nucleotide sequence ID" value="NZ_BBFL01000002.1"/>
</dbReference>
<dbReference type="EMBL" id="BCMG01000004">
    <property type="protein sequence ID" value="GAX00946.1"/>
    <property type="molecule type" value="Genomic_DNA"/>
</dbReference>
<dbReference type="OrthoDB" id="9782266at2"/>
<evidence type="ECO:0000313" key="2">
    <source>
        <dbReference type="Proteomes" id="UP000198402"/>
    </source>
</evidence>
<keyword evidence="2" id="KW-1185">Reference proteome</keyword>
<protein>
    <submittedName>
        <fullName evidence="1">GNAT family acetyltransferase</fullName>
    </submittedName>
</protein>
<evidence type="ECO:0000313" key="1">
    <source>
        <dbReference type="EMBL" id="GAX00946.1"/>
    </source>
</evidence>
<dbReference type="Proteomes" id="UP000198402">
    <property type="component" value="Unassembled WGS sequence"/>
</dbReference>
<dbReference type="SUPFAM" id="SSF55729">
    <property type="entry name" value="Acyl-CoA N-acyltransferases (Nat)"/>
    <property type="match status" value="1"/>
</dbReference>
<sequence>MQTLAKQLANQLSYDVRELTHDDEDQIYQLQKQQQDYFDLFLDHQLTKREAVADLDEVASEATADQKHYLGLFKADKLVATIDLTIDYPAPQLVWLGQFFVDDTSISASERQQILNQVLATLKKLTAVQVQLLVLKADQDSQQFYTQAQFEPVSETRTKAGSVFMDAVIYQKTL</sequence>